<dbReference type="InterPro" id="IPR006076">
    <property type="entry name" value="FAD-dep_OxRdtase"/>
</dbReference>
<dbReference type="InterPro" id="IPR032503">
    <property type="entry name" value="FAO_M"/>
</dbReference>
<dbReference type="SUPFAM" id="SSF54373">
    <property type="entry name" value="FAD-linked reductases, C-terminal domain"/>
    <property type="match status" value="1"/>
</dbReference>
<dbReference type="SUPFAM" id="SSF103025">
    <property type="entry name" value="Folate-binding domain"/>
    <property type="match status" value="1"/>
</dbReference>
<name>A0A6J3ICM4_SAPAP</name>
<dbReference type="RefSeq" id="XP_032139759.1">
    <property type="nucleotide sequence ID" value="XM_032283868.1"/>
</dbReference>
<dbReference type="Gene3D" id="2.40.30.110">
    <property type="entry name" value="Aminomethyltransferase beta-barrel domains"/>
    <property type="match status" value="1"/>
</dbReference>
<dbReference type="GO" id="GO:0005759">
    <property type="term" value="C:mitochondrial matrix"/>
    <property type="evidence" value="ECO:0007669"/>
    <property type="project" value="TreeGrafter"/>
</dbReference>
<dbReference type="PROSITE" id="PS50206">
    <property type="entry name" value="RHODANESE_3"/>
    <property type="match status" value="1"/>
</dbReference>
<dbReference type="InterPro" id="IPR001763">
    <property type="entry name" value="Rhodanese-like_dom"/>
</dbReference>
<dbReference type="SUPFAM" id="SSF101790">
    <property type="entry name" value="Aminomethyltransferase beta-barrel domain"/>
    <property type="match status" value="1"/>
</dbReference>
<feature type="domain" description="Rhodanese" evidence="2">
    <location>
        <begin position="44"/>
        <end position="87"/>
    </location>
</feature>
<dbReference type="PANTHER" id="PTHR13847:SF193">
    <property type="entry name" value="PYRUVATE DEHYDROGENASE PHOSPHATASE REGULATORY SUBUNIT, MITOCHONDRIAL"/>
    <property type="match status" value="1"/>
</dbReference>
<dbReference type="InterPro" id="IPR029043">
    <property type="entry name" value="GcvT/YgfZ_C"/>
</dbReference>
<sequence length="848" mass="95940">MFCRLLSVVGRQRTSPGWQNWSSARSSTSAAEARSVALPTQAQVVICGGGIMGTSVAYHLSKMGWKDIVLLEQGRLAAGSTRFCAGILSTARHLTIEQKMADYSNKLYLQLEQETGIQTGYTRTGSVFLAQTQDRLISLKRINSRLNVIGIPSEIISPKKVAELHHLLNVHDLVGAMHVPEDAVVSSADVALALASAASQNGVQIYDRTSVLHVMVKKGQVTGVETDKGQIECQYFVNCAGQWAYELGLSNEEPVSIPLHACEHFYLLTRPLETPLQSSTPTIVDADGRIYIRNWQGGILSGGFEKNPKPIFTEGKNQLEIQNLQEDWDHFEPLLSSLLRRMPELESLEIMKLVNCPETFTPDMRCIMGESPAVQGYFVLAGMNSAGLSFGGGAGKYLAEWMVHGYPSENVWELDLKRFGALQSSRTFLRHRVMEVMPLMYDLKVPRWDFQTGRQLRTSPLYDRLDAQGARWMEKHGFERPKYFVPPDKDLLALEQSKTFYKPDWFDIVESEVKCCKEAVCVIDMSSFTKFEITSTGDQALEVLQYLFSNDLDVPVGHIVHTGMLNEVGGYENDCSIARLSKRSFFMISPTDQQVHCWAWLKKHMPKDSNLLLEDVTWKYTALNLIGPRAVDVLSELSYAPMTPDHFPSLFCKYALHVYNEVMSVGQKYGIRNAGYYALRSLRIEKFFAFWGQDINNLTTPLECGRESRVKLEKGMDFIGRDALLQQKQNGVYKRFTMFILDDHDTDLDLWPWWGEPIYRNGQFVGKTTSSAYSYSLERHVCLGFVHNFSEDTGEEQVVTADFINRGEYEIDIAGYRFQAKAKLYPVASLFTHKRRKDDMELSDLHGK</sequence>
<dbReference type="InterPro" id="IPR036188">
    <property type="entry name" value="FAD/NAD-bd_sf"/>
</dbReference>
<dbReference type="Gene3D" id="3.30.1360.120">
    <property type="entry name" value="Probable tRNA modification gtpase trme, domain 1"/>
    <property type="match status" value="2"/>
</dbReference>
<dbReference type="PANTHER" id="PTHR13847">
    <property type="entry name" value="SARCOSINE DEHYDROGENASE-RELATED"/>
    <property type="match status" value="1"/>
</dbReference>
<keyword evidence="3" id="KW-1185">Reference proteome</keyword>
<dbReference type="Pfam" id="PF08669">
    <property type="entry name" value="GCV_T_C"/>
    <property type="match status" value="1"/>
</dbReference>
<gene>
    <name evidence="4" type="primary">PDPR</name>
</gene>
<comment type="similarity">
    <text evidence="1">Belongs to the GcvT family.</text>
</comment>
<dbReference type="Pfam" id="PF01571">
    <property type="entry name" value="GCV_T"/>
    <property type="match status" value="2"/>
</dbReference>
<dbReference type="InterPro" id="IPR006222">
    <property type="entry name" value="GCVT_N"/>
</dbReference>
<dbReference type="Gene3D" id="3.50.50.60">
    <property type="entry name" value="FAD/NAD(P)-binding domain"/>
    <property type="match status" value="1"/>
</dbReference>
<accession>A0A6J3ICM4</accession>
<dbReference type="Pfam" id="PF01266">
    <property type="entry name" value="DAO"/>
    <property type="match status" value="1"/>
</dbReference>
<dbReference type="Proteomes" id="UP000504640">
    <property type="component" value="Unplaced"/>
</dbReference>
<proteinExistence type="inferred from homology"/>
<evidence type="ECO:0000256" key="1">
    <source>
        <dbReference type="ARBA" id="ARBA00008609"/>
    </source>
</evidence>
<dbReference type="AlphaFoldDB" id="A0A6J3ICM4"/>
<dbReference type="Gene3D" id="3.30.9.10">
    <property type="entry name" value="D-Amino Acid Oxidase, subunit A, domain 2"/>
    <property type="match status" value="1"/>
</dbReference>
<dbReference type="Pfam" id="PF16350">
    <property type="entry name" value="FAO_M"/>
    <property type="match status" value="1"/>
</dbReference>
<dbReference type="InterPro" id="IPR027266">
    <property type="entry name" value="TrmE/GcvT-like"/>
</dbReference>
<dbReference type="SUPFAM" id="SSF51905">
    <property type="entry name" value="FAD/NAD(P)-binding domain"/>
    <property type="match status" value="1"/>
</dbReference>
<reference evidence="4" key="1">
    <citation type="submission" date="2025-08" db="UniProtKB">
        <authorList>
            <consortium name="RefSeq"/>
        </authorList>
    </citation>
    <scope>IDENTIFICATION</scope>
    <source>
        <tissue evidence="4">Blood</tissue>
    </source>
</reference>
<organism evidence="3 4">
    <name type="scientific">Sapajus apella</name>
    <name type="common">Brown-capped capuchin</name>
    <name type="synonym">Cebus apella</name>
    <dbReference type="NCBI Taxonomy" id="9515"/>
    <lineage>
        <taxon>Eukaryota</taxon>
        <taxon>Metazoa</taxon>
        <taxon>Chordata</taxon>
        <taxon>Craniata</taxon>
        <taxon>Vertebrata</taxon>
        <taxon>Euteleostomi</taxon>
        <taxon>Mammalia</taxon>
        <taxon>Eutheria</taxon>
        <taxon>Euarchontoglires</taxon>
        <taxon>Primates</taxon>
        <taxon>Haplorrhini</taxon>
        <taxon>Platyrrhini</taxon>
        <taxon>Cebidae</taxon>
        <taxon>Cebinae</taxon>
        <taxon>Sapajus</taxon>
    </lineage>
</organism>
<dbReference type="GeneID" id="116555340"/>
<dbReference type="CTD" id="55066"/>
<evidence type="ECO:0000313" key="4">
    <source>
        <dbReference type="RefSeq" id="XP_032139759.1"/>
    </source>
</evidence>
<dbReference type="Gene3D" id="3.30.70.1400">
    <property type="entry name" value="Aminomethyltransferase beta-barrel domains"/>
    <property type="match status" value="2"/>
</dbReference>
<evidence type="ECO:0000259" key="2">
    <source>
        <dbReference type="PROSITE" id="PS50206"/>
    </source>
</evidence>
<dbReference type="FunFam" id="2.40.30.110:FF:000004">
    <property type="entry name" value="Pyruvate dehydrogenase phosphatase regulatory subunit, mitochondrial"/>
    <property type="match status" value="1"/>
</dbReference>
<protein>
    <submittedName>
        <fullName evidence="4">Pyruvate dehydrogenase phosphatase regulatory subunit, mitochondrial isoform X2</fullName>
    </submittedName>
</protein>
<evidence type="ECO:0000313" key="3">
    <source>
        <dbReference type="Proteomes" id="UP000504640"/>
    </source>
</evidence>
<dbReference type="InterPro" id="IPR013977">
    <property type="entry name" value="GcvT_C"/>
</dbReference>
<keyword evidence="4" id="KW-0670">Pyruvate</keyword>